<organism evidence="2 3">
    <name type="scientific">Maribellus comscasis</name>
    <dbReference type="NCBI Taxonomy" id="2681766"/>
    <lineage>
        <taxon>Bacteria</taxon>
        <taxon>Pseudomonadati</taxon>
        <taxon>Bacteroidota</taxon>
        <taxon>Bacteroidia</taxon>
        <taxon>Marinilabiliales</taxon>
        <taxon>Prolixibacteraceae</taxon>
        <taxon>Maribellus</taxon>
    </lineage>
</organism>
<reference evidence="2 3" key="1">
    <citation type="submission" date="2019-11" db="EMBL/GenBank/DDBJ databases">
        <authorList>
            <person name="Zheng R.K."/>
            <person name="Sun C.M."/>
        </authorList>
    </citation>
    <scope>NUCLEOTIDE SEQUENCE [LARGE SCALE GENOMIC DNA]</scope>
    <source>
        <strain evidence="2 3">WC007</strain>
    </source>
</reference>
<keyword evidence="1" id="KW-0812">Transmembrane</keyword>
<sequence length="70" mass="8023">MIKKILLAINFIVLWATVYSQGPTTLPGADPEPVELNLLNIILFIVVPVLMIIVYIVYQQNKRNKKKEDK</sequence>
<keyword evidence="3" id="KW-1185">Reference proteome</keyword>
<name>A0A6I6JHG9_9BACT</name>
<feature type="transmembrane region" description="Helical" evidence="1">
    <location>
        <begin position="36"/>
        <end position="58"/>
    </location>
</feature>
<dbReference type="AlphaFoldDB" id="A0A6I6JHG9"/>
<gene>
    <name evidence="2" type="ORF">GM418_00760</name>
</gene>
<proteinExistence type="predicted"/>
<dbReference type="EMBL" id="CP046401">
    <property type="protein sequence ID" value="QGY42236.1"/>
    <property type="molecule type" value="Genomic_DNA"/>
</dbReference>
<dbReference type="Proteomes" id="UP000428260">
    <property type="component" value="Chromosome"/>
</dbReference>
<dbReference type="KEGG" id="mcos:GM418_00760"/>
<dbReference type="RefSeq" id="WP_158862205.1">
    <property type="nucleotide sequence ID" value="NZ_CP046401.1"/>
</dbReference>
<evidence type="ECO:0000313" key="3">
    <source>
        <dbReference type="Proteomes" id="UP000428260"/>
    </source>
</evidence>
<keyword evidence="1" id="KW-1133">Transmembrane helix</keyword>
<evidence type="ECO:0008006" key="4">
    <source>
        <dbReference type="Google" id="ProtNLM"/>
    </source>
</evidence>
<protein>
    <recommendedName>
        <fullName evidence="4">Adenylosuccinate synthetase</fullName>
    </recommendedName>
</protein>
<accession>A0A6I6JHG9</accession>
<evidence type="ECO:0000256" key="1">
    <source>
        <dbReference type="SAM" id="Phobius"/>
    </source>
</evidence>
<keyword evidence="1" id="KW-0472">Membrane</keyword>
<evidence type="ECO:0000313" key="2">
    <source>
        <dbReference type="EMBL" id="QGY42236.1"/>
    </source>
</evidence>